<dbReference type="SFLD" id="SFLDG01388">
    <property type="entry name" value="7_8-didemethyl-8-hydroxy-5-dea"/>
    <property type="match status" value="1"/>
</dbReference>
<comment type="pathway">
    <text evidence="1 10">Cofactor biosynthesis; coenzyme F0 biosynthesis.</text>
</comment>
<comment type="cofactor">
    <cofactor evidence="10 11">
        <name>[4Fe-4S] cluster</name>
        <dbReference type="ChEBI" id="CHEBI:49883"/>
    </cofactor>
    <text evidence="10 11">Binds 1 [4Fe-4S] cluster. The cluster is coordinated with 3 cysteines and an exchangeable S-adenosyl-L-methionine.</text>
</comment>
<evidence type="ECO:0000256" key="8">
    <source>
        <dbReference type="ARBA" id="ARBA00023014"/>
    </source>
</evidence>
<evidence type="ECO:0000256" key="3">
    <source>
        <dbReference type="ARBA" id="ARBA00022485"/>
    </source>
</evidence>
<dbReference type="KEGG" id="mtp:Mthe_0284"/>
<evidence type="ECO:0000256" key="12">
    <source>
        <dbReference type="PIRSR" id="PIRSR004762-2"/>
    </source>
</evidence>
<evidence type="ECO:0000256" key="6">
    <source>
        <dbReference type="ARBA" id="ARBA00022723"/>
    </source>
</evidence>
<dbReference type="STRING" id="349307.Mthe_0284"/>
<name>A0B5V7_METTP</name>
<dbReference type="UniPathway" id="UPA00072"/>
<evidence type="ECO:0000256" key="2">
    <source>
        <dbReference type="ARBA" id="ARBA00012289"/>
    </source>
</evidence>
<dbReference type="GO" id="GO:0044689">
    <property type="term" value="F:7,8-didemethyl-8-hydroxy-5-deazariboflavin synthase activity"/>
    <property type="evidence" value="ECO:0007669"/>
    <property type="project" value="TreeGrafter"/>
</dbReference>
<keyword evidence="7 10" id="KW-0408">Iron</keyword>
<dbReference type="InterPro" id="IPR020050">
    <property type="entry name" value="FO_synthase_su2"/>
</dbReference>
<dbReference type="EMBL" id="CP000477">
    <property type="protein sequence ID" value="ABK14081.1"/>
    <property type="molecule type" value="Genomic_DNA"/>
</dbReference>
<dbReference type="InterPro" id="IPR058240">
    <property type="entry name" value="rSAM_sf"/>
</dbReference>
<evidence type="ECO:0000259" key="13">
    <source>
        <dbReference type="PROSITE" id="PS51918"/>
    </source>
</evidence>
<keyword evidence="6 10" id="KW-0479">Metal-binding</keyword>
<dbReference type="InterPro" id="IPR007197">
    <property type="entry name" value="rSAM"/>
</dbReference>
<dbReference type="SFLD" id="SFLDG01389">
    <property type="entry name" value="menaquinone_synthsis_involved"/>
    <property type="match status" value="1"/>
</dbReference>
<feature type="binding site" evidence="12">
    <location>
        <position position="175"/>
    </location>
    <ligand>
        <name>S-adenosyl-L-methionine</name>
        <dbReference type="ChEBI" id="CHEBI:59789"/>
    </ligand>
</feature>
<dbReference type="EC" id="2.5.1.147" evidence="2 10"/>
<evidence type="ECO:0000313" key="15">
    <source>
        <dbReference type="Proteomes" id="UP000000674"/>
    </source>
</evidence>
<evidence type="ECO:0000256" key="10">
    <source>
        <dbReference type="HAMAP-Rule" id="MF_01612"/>
    </source>
</evidence>
<dbReference type="PIRSF" id="PIRSF004762">
    <property type="entry name" value="CHP00423"/>
    <property type="match status" value="1"/>
</dbReference>
<dbReference type="HAMAP" id="MF_01612">
    <property type="entry name" value="FO_synth_sub2"/>
    <property type="match status" value="1"/>
</dbReference>
<dbReference type="Proteomes" id="UP000000674">
    <property type="component" value="Chromosome"/>
</dbReference>
<dbReference type="GO" id="GO:0005506">
    <property type="term" value="F:iron ion binding"/>
    <property type="evidence" value="ECO:0007669"/>
    <property type="project" value="UniProtKB-UniRule"/>
</dbReference>
<accession>A0B5V7</accession>
<dbReference type="SUPFAM" id="SSF102114">
    <property type="entry name" value="Radical SAM enzymes"/>
    <property type="match status" value="1"/>
</dbReference>
<reference evidence="14 15" key="1">
    <citation type="submission" date="2006-10" db="EMBL/GenBank/DDBJ databases">
        <title>Complete sequence of Methanosaeta thermophila PT.</title>
        <authorList>
            <consortium name="US DOE Joint Genome Institute"/>
            <person name="Copeland A."/>
            <person name="Lucas S."/>
            <person name="Lapidus A."/>
            <person name="Barry K."/>
            <person name="Detter J.C."/>
            <person name="Glavina del Rio T."/>
            <person name="Hammon N."/>
            <person name="Israni S."/>
            <person name="Pitluck S."/>
            <person name="Chain P."/>
            <person name="Malfatti S."/>
            <person name="Shin M."/>
            <person name="Vergez L."/>
            <person name="Schmutz J."/>
            <person name="Larimer F."/>
            <person name="Land M."/>
            <person name="Hauser L."/>
            <person name="Kyrpides N."/>
            <person name="Kim E."/>
            <person name="Smith K.S."/>
            <person name="Ingram-Smith C."/>
            <person name="Richardson P."/>
        </authorList>
    </citation>
    <scope>NUCLEOTIDE SEQUENCE [LARGE SCALE GENOMIC DNA]</scope>
    <source>
        <strain evidence="15">DSM 6194 / JCM 14653 / NBRC 101360 / PT</strain>
    </source>
</reference>
<comment type="subunit">
    <text evidence="10">The FO synthase complex consists of two subunits, CofG and CofH.</text>
</comment>
<sequence length="358" mass="40313">MKALSDSTCEDMLNDSGDRAELNRDLMRFLWRNPMRLFSLSRRLQESCCGREVTYVINRNINFTNICVGRCRFCAFRKSDGYILTHEEIVQRAKEAEQLGATEICLQGGLAPGLTVEDYCEILEVLKSNFPRMHLHAYSPMEVMHMSRCSGVDVHEALRSLRDSGLDSMPGTAAELLVDSVRKVICPEKLSTSEWSFIIKAAHAMGIPTTSTMLYGHIESFEDRLSHLEVIRSIQLETGGFTEFVLLPFVPGNTELGRISSPPDILENLKMHALARVALHPYITNIQASWVKLGREVAGAAIEWGANDLGGTLMEENISRCAGSKEGQYMSPDEFQDLIKKHGRVPTQRDTLYRRILR</sequence>
<feature type="binding site" evidence="10 11">
    <location>
        <position position="67"/>
    </location>
    <ligand>
        <name>[4Fe-4S] cluster</name>
        <dbReference type="ChEBI" id="CHEBI:49883"/>
        <note>4Fe-4S-S-AdoMet</note>
    </ligand>
</feature>
<dbReference type="InterPro" id="IPR034405">
    <property type="entry name" value="F420"/>
</dbReference>
<organism evidence="14 15">
    <name type="scientific">Methanothrix thermoacetophila (strain DSM 6194 / JCM 14653 / NBRC 101360 / PT)</name>
    <name type="common">Methanosaeta thermophila</name>
    <dbReference type="NCBI Taxonomy" id="349307"/>
    <lineage>
        <taxon>Archaea</taxon>
        <taxon>Methanobacteriati</taxon>
        <taxon>Methanobacteriota</taxon>
        <taxon>Stenosarchaea group</taxon>
        <taxon>Methanomicrobia</taxon>
        <taxon>Methanotrichales</taxon>
        <taxon>Methanotrichaceae</taxon>
        <taxon>Methanothrix</taxon>
    </lineage>
</organism>
<comment type="similarity">
    <text evidence="10">Belongs to the radical SAM superfamily. CofH family.</text>
</comment>
<dbReference type="NCBIfam" id="NF005609">
    <property type="entry name" value="PRK07360.1"/>
    <property type="match status" value="1"/>
</dbReference>
<dbReference type="Gene3D" id="3.20.20.70">
    <property type="entry name" value="Aldolase class I"/>
    <property type="match status" value="1"/>
</dbReference>
<dbReference type="SFLD" id="SFLDS00029">
    <property type="entry name" value="Radical_SAM"/>
    <property type="match status" value="1"/>
</dbReference>
<dbReference type="PANTHER" id="PTHR43076:SF1">
    <property type="entry name" value="LIPOYL SYNTHASE 2"/>
    <property type="match status" value="1"/>
</dbReference>
<dbReference type="InterPro" id="IPR013785">
    <property type="entry name" value="Aldolase_TIM"/>
</dbReference>
<feature type="binding site" evidence="12">
    <location>
        <position position="73"/>
    </location>
    <ligand>
        <name>S-adenosyl-L-methionine</name>
        <dbReference type="ChEBI" id="CHEBI:59789"/>
    </ligand>
</feature>
<dbReference type="InterPro" id="IPR045567">
    <property type="entry name" value="CofH/MnqC-like_C"/>
</dbReference>
<dbReference type="SFLD" id="SFLDG01064">
    <property type="entry name" value="F420__menaquinone_cofactor_bio"/>
    <property type="match status" value="1"/>
</dbReference>
<evidence type="ECO:0000256" key="9">
    <source>
        <dbReference type="ARBA" id="ARBA00048468"/>
    </source>
</evidence>
<evidence type="ECO:0000256" key="5">
    <source>
        <dbReference type="ARBA" id="ARBA00022691"/>
    </source>
</evidence>
<dbReference type="NCBIfam" id="TIGR03551">
    <property type="entry name" value="F420_cofH"/>
    <property type="match status" value="1"/>
</dbReference>
<dbReference type="AlphaFoldDB" id="A0B5V7"/>
<feature type="binding site" evidence="12">
    <location>
        <position position="289"/>
    </location>
    <ligand>
        <name>(3R)-3-methyl-D-ornithine</name>
        <dbReference type="ChEBI" id="CHEBI:64642"/>
    </ligand>
</feature>
<dbReference type="HOGENOM" id="CLU_040406_1_0_2"/>
<dbReference type="NCBIfam" id="TIGR00423">
    <property type="entry name" value="CofH family radical SAM protein"/>
    <property type="match status" value="1"/>
</dbReference>
<evidence type="ECO:0000313" key="14">
    <source>
        <dbReference type="EMBL" id="ABK14081.1"/>
    </source>
</evidence>
<dbReference type="GO" id="GO:0051539">
    <property type="term" value="F:4 iron, 4 sulfur cluster binding"/>
    <property type="evidence" value="ECO:0007669"/>
    <property type="project" value="UniProtKB-KW"/>
</dbReference>
<gene>
    <name evidence="10" type="primary">cofH</name>
    <name evidence="14" type="ordered locus">Mthe_0284</name>
</gene>
<keyword evidence="5 10" id="KW-0949">S-adenosyl-L-methionine</keyword>
<comment type="catalytic activity">
    <reaction evidence="9 10">
        <text>5-amino-6-(D-ribitylamino)uracil + L-tyrosine + S-adenosyl-L-methionine = 5-amino-5-(4-hydroxybenzyl)-6-(D-ribitylimino)-5,6-dihydrouracil + 2-iminoacetate + 5'-deoxyadenosine + L-methionine + H(+)</text>
        <dbReference type="Rhea" id="RHEA:55200"/>
        <dbReference type="ChEBI" id="CHEBI:15378"/>
        <dbReference type="ChEBI" id="CHEBI:15934"/>
        <dbReference type="ChEBI" id="CHEBI:17319"/>
        <dbReference type="ChEBI" id="CHEBI:57844"/>
        <dbReference type="ChEBI" id="CHEBI:58315"/>
        <dbReference type="ChEBI" id="CHEBI:59789"/>
        <dbReference type="ChEBI" id="CHEBI:77846"/>
        <dbReference type="ChEBI" id="CHEBI:85936"/>
        <dbReference type="EC" id="2.5.1.147"/>
    </reaction>
</comment>
<feature type="domain" description="Radical SAM core" evidence="13">
    <location>
        <begin position="53"/>
        <end position="281"/>
    </location>
</feature>
<keyword evidence="4 10" id="KW-0808">Transferase</keyword>
<keyword evidence="3 10" id="KW-0004">4Fe-4S</keyword>
<dbReference type="PROSITE" id="PS51918">
    <property type="entry name" value="RADICAL_SAM"/>
    <property type="match status" value="1"/>
</dbReference>
<dbReference type="Pfam" id="PF19288">
    <property type="entry name" value="CofH_C"/>
    <property type="match status" value="1"/>
</dbReference>
<dbReference type="SMART" id="SM00729">
    <property type="entry name" value="Elp3"/>
    <property type="match status" value="1"/>
</dbReference>
<feature type="binding site" evidence="12">
    <location>
        <position position="139"/>
    </location>
    <ligand>
        <name>(3R)-3-methyl-D-ornithine</name>
        <dbReference type="ChEBI" id="CHEBI:64642"/>
    </ligand>
</feature>
<evidence type="ECO:0000256" key="1">
    <source>
        <dbReference type="ARBA" id="ARBA00004712"/>
    </source>
</evidence>
<protein>
    <recommendedName>
        <fullName evidence="2 10">5-amino-6-(D-ribitylamino)uracil--L-tyrosine 4-hydroxyphenyl transferase</fullName>
        <ecNumber evidence="2 10">2.5.1.147</ecNumber>
    </recommendedName>
    <alternativeName>
        <fullName evidence="10">FO synthase subunit 2</fullName>
    </alternativeName>
</protein>
<keyword evidence="15" id="KW-1185">Reference proteome</keyword>
<feature type="binding site" evidence="10 11">
    <location>
        <position position="71"/>
    </location>
    <ligand>
        <name>[4Fe-4S] cluster</name>
        <dbReference type="ChEBI" id="CHEBI:49883"/>
        <note>4Fe-4S-S-AdoMet</note>
    </ligand>
</feature>
<feature type="binding site" evidence="10 11">
    <location>
        <position position="74"/>
    </location>
    <ligand>
        <name>[4Fe-4S] cluster</name>
        <dbReference type="ChEBI" id="CHEBI:49883"/>
        <note>4Fe-4S-S-AdoMet</note>
    </ligand>
</feature>
<dbReference type="InterPro" id="IPR019940">
    <property type="entry name" value="CofH_family"/>
</dbReference>
<evidence type="ECO:0000256" key="4">
    <source>
        <dbReference type="ARBA" id="ARBA00022679"/>
    </source>
</evidence>
<comment type="function">
    <text evidence="10">Catalyzes the radical-mediated synthesis of 5-amino-5-(4-hydroxybenzyl)-6-(D-ribitylimino)-5,6-dihydrouracil from 5-amino-6-(D-ribitylamino)uracil and L-tyrosine.</text>
</comment>
<dbReference type="CDD" id="cd01335">
    <property type="entry name" value="Radical_SAM"/>
    <property type="match status" value="1"/>
</dbReference>
<dbReference type="InterPro" id="IPR006638">
    <property type="entry name" value="Elp3/MiaA/NifB-like_rSAM"/>
</dbReference>
<dbReference type="GO" id="GO:0141093">
    <property type="term" value="F:5-amino-6-(D-ribitylamino)uracil--L-tyrosine 4-hydroxyphenyl transferase activity"/>
    <property type="evidence" value="ECO:0007669"/>
    <property type="project" value="UniProtKB-EC"/>
</dbReference>
<proteinExistence type="inferred from homology"/>
<dbReference type="Pfam" id="PF04055">
    <property type="entry name" value="Radical_SAM"/>
    <property type="match status" value="1"/>
</dbReference>
<dbReference type="PANTHER" id="PTHR43076">
    <property type="entry name" value="FO SYNTHASE (COFH)"/>
    <property type="match status" value="1"/>
</dbReference>
<keyword evidence="8 10" id="KW-0411">Iron-sulfur</keyword>
<evidence type="ECO:0000256" key="7">
    <source>
        <dbReference type="ARBA" id="ARBA00023004"/>
    </source>
</evidence>
<evidence type="ECO:0000256" key="11">
    <source>
        <dbReference type="PIRSR" id="PIRSR004762-1"/>
    </source>
</evidence>